<gene>
    <name evidence="2" type="ORF">RradSPS_2604</name>
    <name evidence="3" type="ORF">SIL72_00655</name>
</gene>
<sequence>MSGVFAAELGEQLSGLLGKRVEIDRAVLVAGGASKEAWVVNVKTAKEKMRLFVRRAAGGVIYSETISLEQEYQVLRTAHEWGVKVPKPYGFLESLNGREALVMECLEGESIGRRVVRKPEFAATRYELSCQMAEELSKIHAIPLDVLPSLPGVRKKPAVAHVLEVLERELDALDEPHPAIELGLLWLRENAPRGHEIVMNHGDFRVGNLILDERGLLLGVVDWEFAHFGDPAEDLAWPLVRAWRFGVEHLHLGGIGEVEPYLEHYNAFADREVSVEDLFYWEVAGNVRWAIGALNQSRRHLSGQERSVELAVLGRLAAEVEHEILYLLEKAC</sequence>
<dbReference type="AlphaFoldDB" id="A0A023X5Y2"/>
<feature type="domain" description="Aminoglycoside phosphotransferase" evidence="1">
    <location>
        <begin position="28"/>
        <end position="245"/>
    </location>
</feature>
<keyword evidence="2" id="KW-0808">Transferase</keyword>
<dbReference type="Gene3D" id="3.90.1200.10">
    <property type="match status" value="1"/>
</dbReference>
<organism evidence="2 4">
    <name type="scientific">Rubrobacter radiotolerans</name>
    <name type="common">Arthrobacter radiotolerans</name>
    <dbReference type="NCBI Taxonomy" id="42256"/>
    <lineage>
        <taxon>Bacteria</taxon>
        <taxon>Bacillati</taxon>
        <taxon>Actinomycetota</taxon>
        <taxon>Rubrobacteria</taxon>
        <taxon>Rubrobacterales</taxon>
        <taxon>Rubrobacteraceae</taxon>
        <taxon>Rubrobacter</taxon>
    </lineage>
</organism>
<protein>
    <submittedName>
        <fullName evidence="3">Phosphotransferase family protein</fullName>
    </submittedName>
    <submittedName>
        <fullName evidence="2">Putative aminoglycoside phosphotransferase</fullName>
    </submittedName>
</protein>
<dbReference type="Pfam" id="PF01636">
    <property type="entry name" value="APH"/>
    <property type="match status" value="1"/>
</dbReference>
<dbReference type="EMBL" id="CP007514">
    <property type="protein sequence ID" value="AHY47887.1"/>
    <property type="molecule type" value="Genomic_DNA"/>
</dbReference>
<evidence type="ECO:0000259" key="1">
    <source>
        <dbReference type="Pfam" id="PF01636"/>
    </source>
</evidence>
<dbReference type="InterPro" id="IPR041726">
    <property type="entry name" value="ACAD10_11_N"/>
</dbReference>
<reference evidence="3" key="2">
    <citation type="submission" date="2023-11" db="EMBL/GenBank/DDBJ databases">
        <title>MicrobeMod: A computational toolkit for identifying prokaryotic methylation and restriction-modification with nanopore sequencing.</title>
        <authorList>
            <person name="Crits-Christoph A."/>
            <person name="Kang S.C."/>
            <person name="Lee H."/>
            <person name="Ostrov N."/>
        </authorList>
    </citation>
    <scope>NUCLEOTIDE SEQUENCE</scope>
    <source>
        <strain evidence="3">ATCC 51242</strain>
    </source>
</reference>
<dbReference type="InterPro" id="IPR002575">
    <property type="entry name" value="Aminoglycoside_PTrfase"/>
</dbReference>
<dbReference type="OrthoDB" id="3806873at2"/>
<accession>A0A023X5Y2</accession>
<dbReference type="PANTHER" id="PTHR21310:SF57">
    <property type="entry name" value="BLR2944 PROTEIN"/>
    <property type="match status" value="1"/>
</dbReference>
<dbReference type="InterPro" id="IPR011009">
    <property type="entry name" value="Kinase-like_dom_sf"/>
</dbReference>
<keyword evidence="4" id="KW-1185">Reference proteome</keyword>
<dbReference type="Proteomes" id="UP001281130">
    <property type="component" value="Unassembled WGS sequence"/>
</dbReference>
<dbReference type="RefSeq" id="WP_051589835.1">
    <property type="nucleotide sequence ID" value="NZ_CP007514.1"/>
</dbReference>
<dbReference type="PATRIC" id="fig|42256.3.peg.2654"/>
<dbReference type="SUPFAM" id="SSF56112">
    <property type="entry name" value="Protein kinase-like (PK-like)"/>
    <property type="match status" value="1"/>
</dbReference>
<dbReference type="EMBL" id="JAWXXX010000001">
    <property type="protein sequence ID" value="MDX5892526.1"/>
    <property type="molecule type" value="Genomic_DNA"/>
</dbReference>
<reference evidence="2 4" key="1">
    <citation type="submission" date="2014-03" db="EMBL/GenBank/DDBJ databases">
        <title>Complete genome sequence of the Radio-Resistant Rubrobacter radiotolerans RSPS-4.</title>
        <authorList>
            <person name="Egas C.C."/>
            <person name="Barroso C.C."/>
            <person name="Froufe H.J.C."/>
            <person name="Pacheco J.J."/>
            <person name="Albuquerque L.L."/>
            <person name="da Costa M.M.S."/>
        </authorList>
    </citation>
    <scope>NUCLEOTIDE SEQUENCE [LARGE SCALE GENOMIC DNA]</scope>
    <source>
        <strain evidence="2 4">RSPS-4</strain>
    </source>
</reference>
<dbReference type="eggNOG" id="COG3173">
    <property type="taxonomic scope" value="Bacteria"/>
</dbReference>
<dbReference type="PANTHER" id="PTHR21310">
    <property type="entry name" value="AMINOGLYCOSIDE PHOSPHOTRANSFERASE-RELATED-RELATED"/>
    <property type="match status" value="1"/>
</dbReference>
<dbReference type="CDD" id="cd05154">
    <property type="entry name" value="ACAD10_11_N-like"/>
    <property type="match status" value="1"/>
</dbReference>
<dbReference type="KEGG" id="rrd:RradSPS_2604"/>
<dbReference type="GO" id="GO:0016740">
    <property type="term" value="F:transferase activity"/>
    <property type="evidence" value="ECO:0007669"/>
    <property type="project" value="UniProtKB-KW"/>
</dbReference>
<dbReference type="HOGENOM" id="CLU_007526_1_1_11"/>
<dbReference type="InterPro" id="IPR051678">
    <property type="entry name" value="AGP_Transferase"/>
</dbReference>
<dbReference type="Proteomes" id="UP000025229">
    <property type="component" value="Chromosome"/>
</dbReference>
<name>A0A023X5Y2_RUBRA</name>
<proteinExistence type="predicted"/>
<evidence type="ECO:0000313" key="4">
    <source>
        <dbReference type="Proteomes" id="UP000025229"/>
    </source>
</evidence>
<dbReference type="Gene3D" id="3.30.200.20">
    <property type="entry name" value="Phosphorylase Kinase, domain 1"/>
    <property type="match status" value="1"/>
</dbReference>
<evidence type="ECO:0000313" key="2">
    <source>
        <dbReference type="EMBL" id="AHY47887.1"/>
    </source>
</evidence>
<evidence type="ECO:0000313" key="3">
    <source>
        <dbReference type="EMBL" id="MDX5892526.1"/>
    </source>
</evidence>
<dbReference type="STRING" id="42256.RradSPS_2604"/>